<dbReference type="OMA" id="CFTYIYT"/>
<dbReference type="Proteomes" id="UP000195521">
    <property type="component" value="Unassembled WGS sequence"/>
</dbReference>
<dbReference type="PANTHER" id="PTHR14094:SF9">
    <property type="entry name" value="SIGNAL RECOGNITION PARTICLE SUBUNIT SRP72"/>
    <property type="match status" value="1"/>
</dbReference>
<dbReference type="GeneID" id="39747849"/>
<dbReference type="Pfam" id="PF08492">
    <property type="entry name" value="SRP72"/>
    <property type="match status" value="1"/>
</dbReference>
<evidence type="ECO:0000256" key="5">
    <source>
        <dbReference type="ARBA" id="ARBA00022490"/>
    </source>
</evidence>
<dbReference type="GO" id="GO:0006614">
    <property type="term" value="P:SRP-dependent cotranslational protein targeting to membrane"/>
    <property type="evidence" value="ECO:0007669"/>
    <property type="project" value="InterPro"/>
</dbReference>
<evidence type="ECO:0000256" key="2">
    <source>
        <dbReference type="ARBA" id="ARBA00004496"/>
    </source>
</evidence>
<feature type="compositionally biased region" description="Basic residues" evidence="9">
    <location>
        <begin position="765"/>
        <end position="777"/>
    </location>
</feature>
<keyword evidence="6" id="KW-0256">Endoplasmic reticulum</keyword>
<dbReference type="GO" id="GO:0005783">
    <property type="term" value="C:endoplasmic reticulum"/>
    <property type="evidence" value="ECO:0007669"/>
    <property type="project" value="UniProtKB-SubCell"/>
</dbReference>
<evidence type="ECO:0000256" key="6">
    <source>
        <dbReference type="ARBA" id="ARBA00022824"/>
    </source>
</evidence>
<evidence type="ECO:0000256" key="8">
    <source>
        <dbReference type="ARBA" id="ARBA00023274"/>
    </source>
</evidence>
<keyword evidence="5" id="KW-0963">Cytoplasm</keyword>
<comment type="subcellular location">
    <subcellularLocation>
        <location evidence="2">Cytoplasm</location>
    </subcellularLocation>
    <subcellularLocation>
        <location evidence="1">Endoplasmic reticulum</location>
    </subcellularLocation>
</comment>
<evidence type="ECO:0000256" key="9">
    <source>
        <dbReference type="SAM" id="MobiDB-lite"/>
    </source>
</evidence>
<evidence type="ECO:0000256" key="3">
    <source>
        <dbReference type="ARBA" id="ARBA00007676"/>
    </source>
</evidence>
<dbReference type="GO" id="GO:0043022">
    <property type="term" value="F:ribosome binding"/>
    <property type="evidence" value="ECO:0007669"/>
    <property type="project" value="TreeGrafter"/>
</dbReference>
<dbReference type="RefSeq" id="XP_028543720.1">
    <property type="nucleotide sequence ID" value="XM_028687919.1"/>
</dbReference>
<comment type="caution">
    <text evidence="11">The sequence shown here is derived from an EMBL/GenBank/DDBJ whole genome shotgun (WGS) entry which is preliminary data.</text>
</comment>
<keyword evidence="7" id="KW-0733">Signal recognition particle</keyword>
<evidence type="ECO:0000256" key="1">
    <source>
        <dbReference type="ARBA" id="ARBA00004240"/>
    </source>
</evidence>
<evidence type="ECO:0000313" key="11">
    <source>
        <dbReference type="EMBL" id="GAW81131.1"/>
    </source>
</evidence>
<name>A0A1Y1JF18_PLAGO</name>
<dbReference type="AlphaFoldDB" id="A0A1Y1JF18"/>
<gene>
    <name evidence="11" type="ORF">PGO_093310</name>
</gene>
<sequence>MCDNPTNLREFLPLDEIKSNFELKKYEHVINLTKNIYTFEGCDEYALRARYYCLIEREEFTKLVHEIMHILTRTNKENFSTKHKISNGDTGVKNKCKKTFKELFQENYECIKNKNVLFELFYCMYKLNKLKKLNGCLKYVIEQENDFHQFVDILLGEVNYRLHHFETCISSYESLLSNENPKQAIAASINVNSSYFSLYMKLLYQYNFLRKVNTKASSRKPNDNNQVKYEDIEQVKNHILTNTNNFKFDEENDSFEQLFNYSTFFIIEKNYTEATKFLDLSDAICRNSTLDDDLSDPDNLTGGHMNQIDEKTDQGMGNKMNHDNYVHEEETYANRVISLEKKNKNKTYVNLIRNKQMLIQLHRAYIYSKSNRMKDAVEIYESVLRNYEEYEQNGYAEITDNIINFIPFFVAYNNYNALRNNCEGKSIQHVSPKLKNVTSSSLQSRTSTVEQLGDPSVISFNMSPDQMHKIKTYIRMNRIGAKNSLNKHMQMVGLFNECLQSLKNEQKDEFKSKLNNFSRRFSNTVMLDKLIVLFLKKENSYIKCKHHLLKNIHLMYSYENKIKFLNAYISLCYERKSFNEIVKLYLKYEHVFKININYYRTFFSNLFYIYICARFKKKKEHSVPEDGSAPTNLNLVIDLFKKYKEIIKTDLQIVNYETLFLVSKYLLLHEKSEILIDLFEHLSKKAPNDFHFYFCFTYIYTYINMSSANKFEDKLKKAVLTETYLIDVEELENKNFPFNLTIDSGAGGGGKDPSVSISTRTDNKNKKKRKRSKKKKKAGDGKNYNPNYNPEKWLPKHEKSTFKKSKKKKQKTEELPPKHKAVVVEEEPKNQVNSSKLQNLKKRRKK</sequence>
<organism evidence="11 12">
    <name type="scientific">Plasmodium gonderi</name>
    <dbReference type="NCBI Taxonomy" id="77519"/>
    <lineage>
        <taxon>Eukaryota</taxon>
        <taxon>Sar</taxon>
        <taxon>Alveolata</taxon>
        <taxon>Apicomplexa</taxon>
        <taxon>Aconoidasida</taxon>
        <taxon>Haemosporida</taxon>
        <taxon>Plasmodiidae</taxon>
        <taxon>Plasmodium</taxon>
        <taxon>Plasmodium (Plasmodium)</taxon>
    </lineage>
</organism>
<accession>A0A1Y1JF18</accession>
<dbReference type="OrthoDB" id="372133at2759"/>
<protein>
    <recommendedName>
        <fullName evidence="4">Signal recognition particle subunit SRP72</fullName>
    </recommendedName>
</protein>
<dbReference type="GO" id="GO:0005786">
    <property type="term" value="C:signal recognition particle, endoplasmic reticulum targeting"/>
    <property type="evidence" value="ECO:0007669"/>
    <property type="project" value="UniProtKB-KW"/>
</dbReference>
<proteinExistence type="inferred from homology"/>
<dbReference type="InterPro" id="IPR013699">
    <property type="entry name" value="Signal_recog_part_SRP72_RNA-bd"/>
</dbReference>
<evidence type="ECO:0000313" key="12">
    <source>
        <dbReference type="Proteomes" id="UP000195521"/>
    </source>
</evidence>
<evidence type="ECO:0000256" key="7">
    <source>
        <dbReference type="ARBA" id="ARBA00023135"/>
    </source>
</evidence>
<evidence type="ECO:0000259" key="10">
    <source>
        <dbReference type="Pfam" id="PF08492"/>
    </source>
</evidence>
<dbReference type="Gene3D" id="1.25.40.10">
    <property type="entry name" value="Tetratricopeptide repeat domain"/>
    <property type="match status" value="1"/>
</dbReference>
<feature type="compositionally biased region" description="Basic and acidic residues" evidence="9">
    <location>
        <begin position="811"/>
        <end position="829"/>
    </location>
</feature>
<dbReference type="PANTHER" id="PTHR14094">
    <property type="entry name" value="SIGNAL RECOGNITION PARTICLE 72"/>
    <property type="match status" value="1"/>
</dbReference>
<dbReference type="InterPro" id="IPR011990">
    <property type="entry name" value="TPR-like_helical_dom_sf"/>
</dbReference>
<dbReference type="EMBL" id="BDQF01000010">
    <property type="protein sequence ID" value="GAW81131.1"/>
    <property type="molecule type" value="Genomic_DNA"/>
</dbReference>
<feature type="region of interest" description="Disordered" evidence="9">
    <location>
        <begin position="747"/>
        <end position="846"/>
    </location>
</feature>
<evidence type="ECO:0000256" key="4">
    <source>
        <dbReference type="ARBA" id="ARBA00018350"/>
    </source>
</evidence>
<feature type="domain" description="Signal recognition particle SRP72 subunit RNA-binding" evidence="10">
    <location>
        <begin position="755"/>
        <end position="804"/>
    </location>
</feature>
<dbReference type="InterPro" id="IPR026270">
    <property type="entry name" value="SRP72"/>
</dbReference>
<dbReference type="GO" id="GO:0008312">
    <property type="term" value="F:7S RNA binding"/>
    <property type="evidence" value="ECO:0007669"/>
    <property type="project" value="InterPro"/>
</dbReference>
<keyword evidence="12" id="KW-1185">Reference proteome</keyword>
<keyword evidence="8" id="KW-0687">Ribonucleoprotein</keyword>
<comment type="similarity">
    <text evidence="3">Belongs to the SRP72 family.</text>
</comment>
<reference evidence="12" key="1">
    <citation type="submission" date="2017-04" db="EMBL/GenBank/DDBJ databases">
        <title>Plasmodium gonderi genome.</title>
        <authorList>
            <person name="Arisue N."/>
            <person name="Honma H."/>
            <person name="Kawai S."/>
            <person name="Tougan T."/>
            <person name="Tanabe K."/>
            <person name="Horii T."/>
        </authorList>
    </citation>
    <scope>NUCLEOTIDE SEQUENCE [LARGE SCALE GENOMIC DNA]</scope>
    <source>
        <strain evidence="12">ATCC 30045</strain>
    </source>
</reference>